<feature type="transmembrane region" description="Helical" evidence="1">
    <location>
        <begin position="81"/>
        <end position="103"/>
    </location>
</feature>
<evidence type="ECO:0000313" key="3">
    <source>
        <dbReference type="Proteomes" id="UP000034597"/>
    </source>
</evidence>
<dbReference type="PATRIC" id="fig|2209.60.peg.3052"/>
<reference evidence="2 3" key="1">
    <citation type="journal article" date="2015" name="ISME J.">
        <title>Genomic and phenotypic differentiation among Methanosarcina mazei populations from Columbia River sediment.</title>
        <authorList>
            <person name="Youngblut N.D."/>
            <person name="Wirth J.S."/>
            <person name="Henriksen J.R."/>
            <person name="Smith M."/>
            <person name="Simon H."/>
            <person name="Metcalf W.W."/>
            <person name="Whitaker R.J."/>
        </authorList>
    </citation>
    <scope>NUCLEOTIDE SEQUENCE [LARGE SCALE GENOMIC DNA]</scope>
    <source>
        <strain evidence="2 3">2.F.T.0.2</strain>
    </source>
</reference>
<dbReference type="EMBL" id="JJOT01000131">
    <property type="protein sequence ID" value="KKF98113.1"/>
    <property type="molecule type" value="Genomic_DNA"/>
</dbReference>
<dbReference type="Proteomes" id="UP000034597">
    <property type="component" value="Unassembled WGS sequence"/>
</dbReference>
<keyword evidence="1" id="KW-0812">Transmembrane</keyword>
<organism evidence="2 3">
    <name type="scientific">Methanosarcina mazei</name>
    <name type="common">Methanosarcina frisia</name>
    <dbReference type="NCBI Taxonomy" id="2209"/>
    <lineage>
        <taxon>Archaea</taxon>
        <taxon>Methanobacteriati</taxon>
        <taxon>Methanobacteriota</taxon>
        <taxon>Stenosarchaea group</taxon>
        <taxon>Methanomicrobia</taxon>
        <taxon>Methanosarcinales</taxon>
        <taxon>Methanosarcinaceae</taxon>
        <taxon>Methanosarcina</taxon>
    </lineage>
</organism>
<feature type="transmembrane region" description="Helical" evidence="1">
    <location>
        <begin position="20"/>
        <end position="43"/>
    </location>
</feature>
<name>A0A0F8C087_METMZ</name>
<sequence length="114" mass="13286">MNKLLQFFTFLPSLKQKTVIVSYISIFLLLIILILMVVTKVISYNDVKYFFWITSILIPLLFTLFITRKPTATSIQENKKLILLLILSFVCLIVTIFSAMLLMKGQTPYNFLDR</sequence>
<evidence type="ECO:0000313" key="2">
    <source>
        <dbReference type="EMBL" id="KKF98113.1"/>
    </source>
</evidence>
<keyword evidence="1" id="KW-1133">Transmembrane helix</keyword>
<evidence type="ECO:0000256" key="1">
    <source>
        <dbReference type="SAM" id="Phobius"/>
    </source>
</evidence>
<protein>
    <submittedName>
        <fullName evidence="2">Uncharacterized protein</fullName>
    </submittedName>
</protein>
<feature type="transmembrane region" description="Helical" evidence="1">
    <location>
        <begin position="49"/>
        <end position="69"/>
    </location>
</feature>
<proteinExistence type="predicted"/>
<accession>A0A0F8C087</accession>
<comment type="caution">
    <text evidence="2">The sequence shown here is derived from an EMBL/GenBank/DDBJ whole genome shotgun (WGS) entry which is preliminary data.</text>
</comment>
<gene>
    <name evidence="2" type="ORF">DU40_14185</name>
</gene>
<dbReference type="AlphaFoldDB" id="A0A0F8C087"/>
<keyword evidence="1" id="KW-0472">Membrane</keyword>